<dbReference type="PANTHER" id="PTHR11669:SF0">
    <property type="entry name" value="PROTEIN STICHEL-LIKE 2"/>
    <property type="match status" value="1"/>
</dbReference>
<comment type="similarity">
    <text evidence="1">Belongs to the DnaX/STICHEL family.</text>
</comment>
<evidence type="ECO:0000256" key="2">
    <source>
        <dbReference type="ARBA" id="ARBA00012417"/>
    </source>
</evidence>
<keyword evidence="6" id="KW-0067">ATP-binding</keyword>
<dbReference type="FunFam" id="3.40.50.300:FF:000014">
    <property type="entry name" value="DNA polymerase III subunit gamma/tau"/>
    <property type="match status" value="1"/>
</dbReference>
<dbReference type="SUPFAM" id="SSF52540">
    <property type="entry name" value="P-loop containing nucleoside triphosphate hydrolases"/>
    <property type="match status" value="1"/>
</dbReference>
<dbReference type="Pfam" id="PF13177">
    <property type="entry name" value="DNA_pol3_delta2"/>
    <property type="match status" value="1"/>
</dbReference>
<dbReference type="SMART" id="SM00382">
    <property type="entry name" value="AAA"/>
    <property type="match status" value="1"/>
</dbReference>
<evidence type="ECO:0000256" key="3">
    <source>
        <dbReference type="ARBA" id="ARBA00022723"/>
    </source>
</evidence>
<protein>
    <recommendedName>
        <fullName evidence="2">DNA-directed DNA polymerase</fullName>
        <ecNumber evidence="2">2.7.7.7</ecNumber>
    </recommendedName>
</protein>
<dbReference type="SUPFAM" id="SSF48019">
    <property type="entry name" value="post-AAA+ oligomerization domain-like"/>
    <property type="match status" value="1"/>
</dbReference>
<dbReference type="InterPro" id="IPR050238">
    <property type="entry name" value="DNA_Rep/Repair_Clamp_Loader"/>
</dbReference>
<evidence type="ECO:0000256" key="7">
    <source>
        <dbReference type="ARBA" id="ARBA00022932"/>
    </source>
</evidence>
<evidence type="ECO:0000256" key="4">
    <source>
        <dbReference type="ARBA" id="ARBA00022741"/>
    </source>
</evidence>
<comment type="catalytic activity">
    <reaction evidence="8">
        <text>DNA(n) + a 2'-deoxyribonucleoside 5'-triphosphate = DNA(n+1) + diphosphate</text>
        <dbReference type="Rhea" id="RHEA:22508"/>
        <dbReference type="Rhea" id="RHEA-COMP:17339"/>
        <dbReference type="Rhea" id="RHEA-COMP:17340"/>
        <dbReference type="ChEBI" id="CHEBI:33019"/>
        <dbReference type="ChEBI" id="CHEBI:61560"/>
        <dbReference type="ChEBI" id="CHEBI:173112"/>
        <dbReference type="EC" id="2.7.7.7"/>
    </reaction>
</comment>
<evidence type="ECO:0000313" key="11">
    <source>
        <dbReference type="Proteomes" id="UP000562464"/>
    </source>
</evidence>
<dbReference type="CDD" id="cd18137">
    <property type="entry name" value="HLD_clamp_pol_III_gamma_tau"/>
    <property type="match status" value="1"/>
</dbReference>
<keyword evidence="11" id="KW-1185">Reference proteome</keyword>
<feature type="domain" description="AAA+ ATPase" evidence="9">
    <location>
        <begin position="37"/>
        <end position="180"/>
    </location>
</feature>
<dbReference type="EC" id="2.7.7.7" evidence="2"/>
<dbReference type="EMBL" id="JACHHV010000011">
    <property type="protein sequence ID" value="MBB5887956.1"/>
    <property type="molecule type" value="Genomic_DNA"/>
</dbReference>
<name>A0A841C203_9LACT</name>
<dbReference type="InterPro" id="IPR027417">
    <property type="entry name" value="P-loop_NTPase"/>
</dbReference>
<dbReference type="Pfam" id="PF22608">
    <property type="entry name" value="DNAX_ATPase_lid"/>
    <property type="match status" value="1"/>
</dbReference>
<evidence type="ECO:0000256" key="8">
    <source>
        <dbReference type="ARBA" id="ARBA00049244"/>
    </source>
</evidence>
<dbReference type="AlphaFoldDB" id="A0A841C203"/>
<dbReference type="FunFam" id="1.10.8.60:FF:000013">
    <property type="entry name" value="DNA polymerase III subunit gamma/tau"/>
    <property type="match status" value="1"/>
</dbReference>
<evidence type="ECO:0000256" key="1">
    <source>
        <dbReference type="ARBA" id="ARBA00006360"/>
    </source>
</evidence>
<sequence length="554" mass="60700">MAYQALYRKYRSQTFGSMIGQEIVTTTLKNAIVNEQISHAYLFSGPRGTGKTSAAKIFAKAINCPNQVGGEPCNICDICTEITRGTLEDVIELDAASNNGVDEIREIRDKSTYAAAIAKYKVYIIDEVHMLSAGAFNALLKTLEEPTPGVVFVLATTELQKIPATIISRVQRFAFKSISTAEISGHLQEVMEDENLSYETEALDVIARSAEGGMRDALSLLDQALSFSEEKLVLNDALLVTGAISNQALVDYISYLEKADSKSALEQLNTIFAEGKNMLRFTEDLLGNFRDLLFDEKSEISHKLLYRWIDIAIDSLKALKETTQTKIVADVMTMRLSDSKVALLETEPSLSRIKAQTAASQSDIVVSRGEEFKEEETVEPATILKSKPKASSIMRVSRDRVLAVLDEAVANPDAITKIKEAWGDVLGASASPRDLAVLKSTRLAAASTSALILTVEHENLVKLLVGNPELTGTISSTISDICGFQPEVLTLAEGDWREIRAVYASNRRTGQILAEASDVLPDQIETEAIQYEDKEDISQLAQQLFGDKVNIIND</sequence>
<dbReference type="GO" id="GO:0003677">
    <property type="term" value="F:DNA binding"/>
    <property type="evidence" value="ECO:0007669"/>
    <property type="project" value="InterPro"/>
</dbReference>
<organism evidence="10 11">
    <name type="scientific">Lactovum miscens</name>
    <dbReference type="NCBI Taxonomy" id="190387"/>
    <lineage>
        <taxon>Bacteria</taxon>
        <taxon>Bacillati</taxon>
        <taxon>Bacillota</taxon>
        <taxon>Bacilli</taxon>
        <taxon>Lactobacillales</taxon>
        <taxon>Streptococcaceae</taxon>
        <taxon>Lactovum</taxon>
    </lineage>
</organism>
<keyword evidence="10" id="KW-0808">Transferase</keyword>
<keyword evidence="3" id="KW-0479">Metal-binding</keyword>
<keyword evidence="7" id="KW-0239">DNA-directed DNA polymerase</keyword>
<dbReference type="NCBIfam" id="NF004046">
    <property type="entry name" value="PRK05563.1"/>
    <property type="match status" value="1"/>
</dbReference>
<gene>
    <name evidence="10" type="ORF">HNQ37_000846</name>
</gene>
<dbReference type="Gene3D" id="3.40.50.300">
    <property type="entry name" value="P-loop containing nucleotide triphosphate hydrolases"/>
    <property type="match status" value="1"/>
</dbReference>
<dbReference type="InterPro" id="IPR012763">
    <property type="entry name" value="DNA_pol_III_sug/sutau_N"/>
</dbReference>
<dbReference type="Proteomes" id="UP000562464">
    <property type="component" value="Unassembled WGS sequence"/>
</dbReference>
<dbReference type="GO" id="GO:0009360">
    <property type="term" value="C:DNA polymerase III complex"/>
    <property type="evidence" value="ECO:0007669"/>
    <property type="project" value="InterPro"/>
</dbReference>
<dbReference type="InterPro" id="IPR001270">
    <property type="entry name" value="ClpA/B"/>
</dbReference>
<dbReference type="InterPro" id="IPR008921">
    <property type="entry name" value="DNA_pol3_clamp-load_cplx_C"/>
</dbReference>
<dbReference type="Gene3D" id="1.10.8.60">
    <property type="match status" value="1"/>
</dbReference>
<reference evidence="10 11" key="1">
    <citation type="submission" date="2020-08" db="EMBL/GenBank/DDBJ databases">
        <title>Genomic Encyclopedia of Type Strains, Phase IV (KMG-IV): sequencing the most valuable type-strain genomes for metagenomic binning, comparative biology and taxonomic classification.</title>
        <authorList>
            <person name="Goeker M."/>
        </authorList>
    </citation>
    <scope>NUCLEOTIDE SEQUENCE [LARGE SCALE GENOMIC DNA]</scope>
    <source>
        <strain evidence="10 11">DSM 14925</strain>
    </source>
</reference>
<dbReference type="GO" id="GO:0005524">
    <property type="term" value="F:ATP binding"/>
    <property type="evidence" value="ECO:0007669"/>
    <property type="project" value="UniProtKB-KW"/>
</dbReference>
<evidence type="ECO:0000313" key="10">
    <source>
        <dbReference type="EMBL" id="MBB5887956.1"/>
    </source>
</evidence>
<dbReference type="RefSeq" id="WP_183539564.1">
    <property type="nucleotide sequence ID" value="NZ_JACHHV010000011.1"/>
</dbReference>
<evidence type="ECO:0000259" key="9">
    <source>
        <dbReference type="SMART" id="SM00382"/>
    </source>
</evidence>
<evidence type="ECO:0000256" key="5">
    <source>
        <dbReference type="ARBA" id="ARBA00022833"/>
    </source>
</evidence>
<keyword evidence="10" id="KW-0548">Nucleotidyltransferase</keyword>
<dbReference type="PRINTS" id="PR00300">
    <property type="entry name" value="CLPPROTEASEA"/>
</dbReference>
<dbReference type="GO" id="GO:0003887">
    <property type="term" value="F:DNA-directed DNA polymerase activity"/>
    <property type="evidence" value="ECO:0007669"/>
    <property type="project" value="UniProtKB-KW"/>
</dbReference>
<dbReference type="InterPro" id="IPR003593">
    <property type="entry name" value="AAA+_ATPase"/>
</dbReference>
<keyword evidence="5" id="KW-0862">Zinc</keyword>
<keyword evidence="4" id="KW-0547">Nucleotide-binding</keyword>
<accession>A0A841C203</accession>
<dbReference type="GO" id="GO:0046872">
    <property type="term" value="F:metal ion binding"/>
    <property type="evidence" value="ECO:0007669"/>
    <property type="project" value="UniProtKB-KW"/>
</dbReference>
<comment type="caution">
    <text evidence="10">The sequence shown here is derived from an EMBL/GenBank/DDBJ whole genome shotgun (WGS) entry which is preliminary data.</text>
</comment>
<dbReference type="NCBIfam" id="TIGR02397">
    <property type="entry name" value="dnaX_nterm"/>
    <property type="match status" value="1"/>
</dbReference>
<dbReference type="PANTHER" id="PTHR11669">
    <property type="entry name" value="REPLICATION FACTOR C / DNA POLYMERASE III GAMMA-TAU SUBUNIT"/>
    <property type="match status" value="1"/>
</dbReference>
<evidence type="ECO:0000256" key="6">
    <source>
        <dbReference type="ARBA" id="ARBA00022840"/>
    </source>
</evidence>
<dbReference type="InterPro" id="IPR045085">
    <property type="entry name" value="HLD_clamp_pol_III_gamma_tau"/>
</dbReference>
<dbReference type="CDD" id="cd00009">
    <property type="entry name" value="AAA"/>
    <property type="match status" value="1"/>
</dbReference>
<dbReference type="GO" id="GO:0006261">
    <property type="term" value="P:DNA-templated DNA replication"/>
    <property type="evidence" value="ECO:0007669"/>
    <property type="project" value="TreeGrafter"/>
</dbReference>
<proteinExistence type="inferred from homology"/>